<dbReference type="RefSeq" id="WP_282216383.1">
    <property type="nucleotide sequence ID" value="NZ_BAAAUN010000001.1"/>
</dbReference>
<evidence type="ECO:0000313" key="2">
    <source>
        <dbReference type="Proteomes" id="UP001215097"/>
    </source>
</evidence>
<accession>A0ABY7XNY4</accession>
<dbReference type="Proteomes" id="UP001215097">
    <property type="component" value="Chromosome"/>
</dbReference>
<keyword evidence="2" id="KW-1185">Reference proteome</keyword>
<sequence length="109" mass="11816">MTSEGDKVAFLIREGLVAEHEGQVLLSSRAVALLTGTSEESWTFVGRRAENGQARIADAFGSEVRVGAAEIRARLGTDDPMEVLYALATARRKLKRSAAVDEQLRALDD</sequence>
<name>A0ABY7XNY4_MICLT</name>
<gene>
    <name evidence="1" type="ORF">KV395_04255</name>
</gene>
<organism evidence="1 2">
    <name type="scientific">Microbacterium luteolum</name>
    <name type="common">Aureobacterium luteolum</name>
    <dbReference type="NCBI Taxonomy" id="69367"/>
    <lineage>
        <taxon>Bacteria</taxon>
        <taxon>Bacillati</taxon>
        <taxon>Actinomycetota</taxon>
        <taxon>Actinomycetes</taxon>
        <taxon>Micrococcales</taxon>
        <taxon>Microbacteriaceae</taxon>
        <taxon>Microbacterium</taxon>
    </lineage>
</organism>
<protein>
    <submittedName>
        <fullName evidence="1">Uncharacterized protein</fullName>
    </submittedName>
</protein>
<dbReference type="EMBL" id="CP078075">
    <property type="protein sequence ID" value="WDM42530.1"/>
    <property type="molecule type" value="Genomic_DNA"/>
</dbReference>
<evidence type="ECO:0000313" key="1">
    <source>
        <dbReference type="EMBL" id="WDM42530.1"/>
    </source>
</evidence>
<proteinExistence type="predicted"/>
<reference evidence="1 2" key="1">
    <citation type="submission" date="2021-06" db="EMBL/GenBank/DDBJ databases">
        <title>Genome-based taxonomic framework of Microbacterium strains isolated from marine environment, the description of four new species and reclassification of four preexisting species.</title>
        <authorList>
            <person name="Lee S.D."/>
            <person name="Kim S.-M."/>
            <person name="Byeon Y.-S."/>
            <person name="Yang H.L."/>
            <person name="Kim I.S."/>
        </authorList>
    </citation>
    <scope>NUCLEOTIDE SEQUENCE [LARGE SCALE GENOMIC DNA]</scope>
    <source>
        <strain evidence="1 2">KACC 14465</strain>
    </source>
</reference>